<keyword evidence="5" id="KW-1185">Reference proteome</keyword>
<reference evidence="4 5" key="1">
    <citation type="submission" date="2023-01" db="EMBL/GenBank/DDBJ databases">
        <title>Analysis of 21 Apiospora genomes using comparative genomics revels a genus with tremendous synthesis potential of carbohydrate active enzymes and secondary metabolites.</title>
        <authorList>
            <person name="Sorensen T."/>
        </authorList>
    </citation>
    <scope>NUCLEOTIDE SEQUENCE [LARGE SCALE GENOMIC DNA]</scope>
    <source>
        <strain evidence="4 5">CBS 83171</strain>
    </source>
</reference>
<evidence type="ECO:0000313" key="4">
    <source>
        <dbReference type="EMBL" id="KAK8068114.1"/>
    </source>
</evidence>
<feature type="signal peptide" evidence="2">
    <location>
        <begin position="1"/>
        <end position="22"/>
    </location>
</feature>
<name>A0ABR1VA85_9PEZI</name>
<dbReference type="CDD" id="cd06121">
    <property type="entry name" value="cupin_YML079wp"/>
    <property type="match status" value="1"/>
</dbReference>
<sequence>MKVTPQLASLTALLVVAQVTPATPTNSPTPSPSPSPSNPALPHHPTAQQVIAELNLTANPEKGYYVESFRDPDNATIITPTGIASERSFSTAIYYLLEGGAGDSVWHRVDAVEVWHYYAGAPLTLSLSYDDGEPVTRKVLGPDIFAGDGRQQRPQVAIGKLQWQSARSHGDWTLVGTTVAPGFTDSGVELAAPGWKPKGA</sequence>
<evidence type="ECO:0000256" key="1">
    <source>
        <dbReference type="SAM" id="MobiDB-lite"/>
    </source>
</evidence>
<dbReference type="Pfam" id="PF06172">
    <property type="entry name" value="Cupin_5"/>
    <property type="match status" value="1"/>
</dbReference>
<protein>
    <recommendedName>
        <fullName evidence="3">DUF985 domain-containing protein</fullName>
    </recommendedName>
</protein>
<dbReference type="InterPro" id="IPR009327">
    <property type="entry name" value="Cupin_DUF985"/>
</dbReference>
<dbReference type="EMBL" id="JAQQWM010000004">
    <property type="protein sequence ID" value="KAK8068114.1"/>
    <property type="molecule type" value="Genomic_DNA"/>
</dbReference>
<evidence type="ECO:0000313" key="5">
    <source>
        <dbReference type="Proteomes" id="UP001446871"/>
    </source>
</evidence>
<dbReference type="InterPro" id="IPR039935">
    <property type="entry name" value="YML079W-like"/>
</dbReference>
<evidence type="ECO:0000256" key="2">
    <source>
        <dbReference type="SAM" id="SignalP"/>
    </source>
</evidence>
<dbReference type="SUPFAM" id="SSF51182">
    <property type="entry name" value="RmlC-like cupins"/>
    <property type="match status" value="1"/>
</dbReference>
<organism evidence="4 5">
    <name type="scientific">Apiospora saccharicola</name>
    <dbReference type="NCBI Taxonomy" id="335842"/>
    <lineage>
        <taxon>Eukaryota</taxon>
        <taxon>Fungi</taxon>
        <taxon>Dikarya</taxon>
        <taxon>Ascomycota</taxon>
        <taxon>Pezizomycotina</taxon>
        <taxon>Sordariomycetes</taxon>
        <taxon>Xylariomycetidae</taxon>
        <taxon>Amphisphaeriales</taxon>
        <taxon>Apiosporaceae</taxon>
        <taxon>Apiospora</taxon>
    </lineage>
</organism>
<accession>A0ABR1VA85</accession>
<gene>
    <name evidence="4" type="ORF">PG996_007226</name>
</gene>
<dbReference type="InterPro" id="IPR014710">
    <property type="entry name" value="RmlC-like_jellyroll"/>
</dbReference>
<evidence type="ECO:0000259" key="3">
    <source>
        <dbReference type="Pfam" id="PF06172"/>
    </source>
</evidence>
<keyword evidence="2" id="KW-0732">Signal</keyword>
<dbReference type="Gene3D" id="2.60.120.10">
    <property type="entry name" value="Jelly Rolls"/>
    <property type="match status" value="1"/>
</dbReference>
<feature type="domain" description="DUF985" evidence="3">
    <location>
        <begin position="48"/>
        <end position="191"/>
    </location>
</feature>
<proteinExistence type="predicted"/>
<comment type="caution">
    <text evidence="4">The sequence shown here is derived from an EMBL/GenBank/DDBJ whole genome shotgun (WGS) entry which is preliminary data.</text>
</comment>
<dbReference type="PANTHER" id="PTHR33387">
    <property type="entry name" value="RMLC-LIKE JELLY ROLL FOLD PROTEIN"/>
    <property type="match status" value="1"/>
</dbReference>
<dbReference type="Proteomes" id="UP001446871">
    <property type="component" value="Unassembled WGS sequence"/>
</dbReference>
<feature type="compositionally biased region" description="Pro residues" evidence="1">
    <location>
        <begin position="27"/>
        <end position="39"/>
    </location>
</feature>
<feature type="region of interest" description="Disordered" evidence="1">
    <location>
        <begin position="21"/>
        <end position="44"/>
    </location>
</feature>
<dbReference type="PANTHER" id="PTHR33387:SF3">
    <property type="entry name" value="DUF985 DOMAIN-CONTAINING PROTEIN"/>
    <property type="match status" value="1"/>
</dbReference>
<feature type="chain" id="PRO_5046932902" description="DUF985 domain-containing protein" evidence="2">
    <location>
        <begin position="23"/>
        <end position="200"/>
    </location>
</feature>
<dbReference type="InterPro" id="IPR011051">
    <property type="entry name" value="RmlC_Cupin_sf"/>
</dbReference>